<dbReference type="EMBL" id="JAMKFB020000005">
    <property type="protein sequence ID" value="KAL0193810.1"/>
    <property type="molecule type" value="Genomic_DNA"/>
</dbReference>
<dbReference type="Proteomes" id="UP001529510">
    <property type="component" value="Unassembled WGS sequence"/>
</dbReference>
<comment type="caution">
    <text evidence="1">The sequence shown here is derived from an EMBL/GenBank/DDBJ whole genome shotgun (WGS) entry which is preliminary data.</text>
</comment>
<gene>
    <name evidence="1" type="ORF">M9458_012106</name>
</gene>
<evidence type="ECO:0000313" key="1">
    <source>
        <dbReference type="EMBL" id="KAL0193810.1"/>
    </source>
</evidence>
<protein>
    <submittedName>
        <fullName evidence="1">Uncharacterized protein</fullName>
    </submittedName>
</protein>
<accession>A0ABD0R707</accession>
<feature type="non-terminal residue" evidence="1">
    <location>
        <position position="1"/>
    </location>
</feature>
<name>A0ABD0R707_CIRMR</name>
<reference evidence="1 2" key="1">
    <citation type="submission" date="2024-05" db="EMBL/GenBank/DDBJ databases">
        <title>Genome sequencing and assembly of Indian major carp, Cirrhinus mrigala (Hamilton, 1822).</title>
        <authorList>
            <person name="Mohindra V."/>
            <person name="Chowdhury L.M."/>
            <person name="Lal K."/>
            <person name="Jena J.K."/>
        </authorList>
    </citation>
    <scope>NUCLEOTIDE SEQUENCE [LARGE SCALE GENOMIC DNA]</scope>
    <source>
        <strain evidence="1">CM1030</strain>
        <tissue evidence="1">Blood</tissue>
    </source>
</reference>
<dbReference type="Gene3D" id="1.25.40.20">
    <property type="entry name" value="Ankyrin repeat-containing domain"/>
    <property type="match status" value="1"/>
</dbReference>
<organism evidence="1 2">
    <name type="scientific">Cirrhinus mrigala</name>
    <name type="common">Mrigala</name>
    <dbReference type="NCBI Taxonomy" id="683832"/>
    <lineage>
        <taxon>Eukaryota</taxon>
        <taxon>Metazoa</taxon>
        <taxon>Chordata</taxon>
        <taxon>Craniata</taxon>
        <taxon>Vertebrata</taxon>
        <taxon>Euteleostomi</taxon>
        <taxon>Actinopterygii</taxon>
        <taxon>Neopterygii</taxon>
        <taxon>Teleostei</taxon>
        <taxon>Ostariophysi</taxon>
        <taxon>Cypriniformes</taxon>
        <taxon>Cyprinidae</taxon>
        <taxon>Labeoninae</taxon>
        <taxon>Labeonini</taxon>
        <taxon>Cirrhinus</taxon>
    </lineage>
</organism>
<dbReference type="AlphaFoldDB" id="A0ABD0R707"/>
<keyword evidence="2" id="KW-1185">Reference proteome</keyword>
<sequence length="50" mass="5658">PSTGKTCLPKALLNLHSGHNDTIPVLMDIAEQTGNLREFINTPFRDVYYR</sequence>
<proteinExistence type="predicted"/>
<evidence type="ECO:0000313" key="2">
    <source>
        <dbReference type="Proteomes" id="UP001529510"/>
    </source>
</evidence>
<dbReference type="InterPro" id="IPR036770">
    <property type="entry name" value="Ankyrin_rpt-contain_sf"/>
</dbReference>
<feature type="non-terminal residue" evidence="1">
    <location>
        <position position="50"/>
    </location>
</feature>